<dbReference type="AlphaFoldDB" id="A0AAN2RAB7"/>
<organism evidence="3 4">
    <name type="scientific">Serratia marcescens</name>
    <dbReference type="NCBI Taxonomy" id="615"/>
    <lineage>
        <taxon>Bacteria</taxon>
        <taxon>Pseudomonadati</taxon>
        <taxon>Pseudomonadota</taxon>
        <taxon>Gammaproteobacteria</taxon>
        <taxon>Enterobacterales</taxon>
        <taxon>Yersiniaceae</taxon>
        <taxon>Serratia</taxon>
    </lineage>
</organism>
<sequence length="268" mass="28085">MRFSLNQATVLNAVRGGGLLSVVNSVLAPGYGIYYASGASVGTKPFSPTSFVVIEVGGEASITTAPIERGGYTSFNKVQRPAELHITFTVEGWTGFSGGLPNLTNLTLTSRSDVLATLETMRTTAEVYDIETPDKTYSSYDLTKYDYRIRSDGGPTLLTVTAVFQDVQDVAEVTVSSETSQADTTNNQITQGASAKTELVTSSTSGSTLSDVKKAISGVQRSASELVGNIADKVSSAVEDVTKPLGEVTVSATQKLDAAVKQLAGSLT</sequence>
<dbReference type="EMBL" id="CP029449">
    <property type="protein sequence ID" value="AWL71163.1"/>
    <property type="molecule type" value="Genomic_DNA"/>
</dbReference>
<feature type="region of interest" description="Disordered" evidence="1">
    <location>
        <begin position="176"/>
        <end position="202"/>
    </location>
</feature>
<dbReference type="Pfam" id="PF21821">
    <property type="entry name" value="Dit_like"/>
    <property type="match status" value="1"/>
</dbReference>
<feature type="domain" description="Dit-like phage tail protein N-terminal" evidence="2">
    <location>
        <begin position="54"/>
        <end position="175"/>
    </location>
</feature>
<dbReference type="Proteomes" id="UP000245399">
    <property type="component" value="Chromosome"/>
</dbReference>
<reference evidence="3 4" key="1">
    <citation type="submission" date="2018-05" db="EMBL/GenBank/DDBJ databases">
        <title>Klebsiella quasipneumonaiae provides a window into carbapenemase gene transfer, plasmid rearrangements and nosocomial acquisition from the hospital environment.</title>
        <authorList>
            <person name="Mathers A.J."/>
            <person name="Vegesana K."/>
            <person name="Stoesser N."/>
            <person name="Crook D."/>
            <person name="Vaughan A."/>
            <person name="Barry K."/>
            <person name="Parikh H."/>
            <person name="Sebra R."/>
            <person name="Kotay S."/>
            <person name="Walker A.S."/>
            <person name="Sheppard A.E."/>
        </authorList>
    </citation>
    <scope>NUCLEOTIDE SEQUENCE [LARGE SCALE GENOMIC DNA]</scope>
    <source>
        <strain evidence="3 4">CAV1761</strain>
    </source>
</reference>
<evidence type="ECO:0000313" key="4">
    <source>
        <dbReference type="Proteomes" id="UP000245399"/>
    </source>
</evidence>
<dbReference type="InterPro" id="IPR048494">
    <property type="entry name" value="Dit-like_N"/>
</dbReference>
<proteinExistence type="predicted"/>
<protein>
    <recommendedName>
        <fullName evidence="2">Dit-like phage tail protein N-terminal domain-containing protein</fullName>
    </recommendedName>
</protein>
<dbReference type="RefSeq" id="WP_047730621.1">
    <property type="nucleotide sequence ID" value="NZ_CP011642.1"/>
</dbReference>
<evidence type="ECO:0000256" key="1">
    <source>
        <dbReference type="SAM" id="MobiDB-lite"/>
    </source>
</evidence>
<accession>A0AAN2RAB7</accession>
<gene>
    <name evidence="3" type="ORF">DKC05_27700</name>
</gene>
<name>A0AAN2RAB7_SERMA</name>
<evidence type="ECO:0000313" key="3">
    <source>
        <dbReference type="EMBL" id="AWL71163.1"/>
    </source>
</evidence>
<feature type="compositionally biased region" description="Polar residues" evidence="1">
    <location>
        <begin position="176"/>
        <end position="194"/>
    </location>
</feature>
<evidence type="ECO:0000259" key="2">
    <source>
        <dbReference type="Pfam" id="PF21821"/>
    </source>
</evidence>